<gene>
    <name evidence="2" type="ORF">HNQ55_000150</name>
</gene>
<protein>
    <submittedName>
        <fullName evidence="2">Tetratricopeptide (TPR) repeat protein</fullName>
    </submittedName>
</protein>
<evidence type="ECO:0000256" key="1">
    <source>
        <dbReference type="SAM" id="SignalP"/>
    </source>
</evidence>
<dbReference type="Proteomes" id="UP000537141">
    <property type="component" value="Unassembled WGS sequence"/>
</dbReference>
<comment type="caution">
    <text evidence="2">The sequence shown here is derived from an EMBL/GenBank/DDBJ whole genome shotgun (WGS) entry which is preliminary data.</text>
</comment>
<dbReference type="Gene3D" id="1.25.40.10">
    <property type="entry name" value="Tetratricopeptide repeat domain"/>
    <property type="match status" value="1"/>
</dbReference>
<proteinExistence type="predicted"/>
<feature type="chain" id="PRO_5031331748" evidence="1">
    <location>
        <begin position="22"/>
        <end position="218"/>
    </location>
</feature>
<reference evidence="2 3" key="1">
    <citation type="submission" date="2020-08" db="EMBL/GenBank/DDBJ databases">
        <title>Genomic Encyclopedia of Type Strains, Phase IV (KMG-IV): sequencing the most valuable type-strain genomes for metagenomic binning, comparative biology and taxonomic classification.</title>
        <authorList>
            <person name="Goeker M."/>
        </authorList>
    </citation>
    <scope>NUCLEOTIDE SEQUENCE [LARGE SCALE GENOMIC DNA]</scope>
    <source>
        <strain evidence="2 3">DSM 26287</strain>
    </source>
</reference>
<name>A0A7X0NDY8_9GAMM</name>
<organism evidence="2 3">
    <name type="scientific">Thalassotalea piscium</name>
    <dbReference type="NCBI Taxonomy" id="1230533"/>
    <lineage>
        <taxon>Bacteria</taxon>
        <taxon>Pseudomonadati</taxon>
        <taxon>Pseudomonadota</taxon>
        <taxon>Gammaproteobacteria</taxon>
        <taxon>Alteromonadales</taxon>
        <taxon>Colwelliaceae</taxon>
        <taxon>Thalassotalea</taxon>
    </lineage>
</organism>
<dbReference type="EMBL" id="JACHHU010000001">
    <property type="protein sequence ID" value="MBB6541676.1"/>
    <property type="molecule type" value="Genomic_DNA"/>
</dbReference>
<keyword evidence="3" id="KW-1185">Reference proteome</keyword>
<dbReference type="RefSeq" id="WP_184421153.1">
    <property type="nucleotide sequence ID" value="NZ_AP027362.1"/>
</dbReference>
<evidence type="ECO:0000313" key="3">
    <source>
        <dbReference type="Proteomes" id="UP000537141"/>
    </source>
</evidence>
<dbReference type="SUPFAM" id="SSF48452">
    <property type="entry name" value="TPR-like"/>
    <property type="match status" value="1"/>
</dbReference>
<keyword evidence="1" id="KW-0732">Signal</keyword>
<dbReference type="AlphaFoldDB" id="A0A7X0NDY8"/>
<evidence type="ECO:0000313" key="2">
    <source>
        <dbReference type="EMBL" id="MBB6541676.1"/>
    </source>
</evidence>
<dbReference type="InterPro" id="IPR011990">
    <property type="entry name" value="TPR-like_helical_dom_sf"/>
</dbReference>
<sequence length="218" mass="24575">MKYIKHFLALSAIYFSATVMADTPNEFDDALLKLQQSWASVNYEYDGKEQEEVFEKLNLEAEQLTFNYPEKAEAWVWKGIVESSYAGAKGGLGALSLAKAAKKSLEKALEIDDQALMGSAYTSLGTLYHKVPGWPIGFGDDDGAKVMLNKALAINPDGIDPNYFYGEYLYDERDYKQALVYLEKAKQAPPRGTRPLADKYRHEEIELLLAKVNKKLKR</sequence>
<accession>A0A7X0NDY8</accession>
<feature type="signal peptide" evidence="1">
    <location>
        <begin position="1"/>
        <end position="21"/>
    </location>
</feature>